<evidence type="ECO:0000256" key="1">
    <source>
        <dbReference type="SAM" id="MobiDB-lite"/>
    </source>
</evidence>
<dbReference type="RefSeq" id="XP_018712896.1">
    <property type="nucleotide sequence ID" value="XM_018854581.1"/>
</dbReference>
<dbReference type="Proteomes" id="UP000092555">
    <property type="component" value="Unassembled WGS sequence"/>
</dbReference>
<name>A0A1A0HEI8_9ASCO</name>
<sequence length="301" mass="31973">MGVFVWRPVGKTGGSEKNSCERRLLDLGATRSTPDSGAPVQRHVSYTHIVLSLYKKPGGRAARPRKKNCFPPGASAGTTLGASAGLPRAGGPGAASPRFNPQSRCAGASTGPGWPLIWRQASTASGTPSGRRRGARRVFPRSSSVMLLAPLRWGRRTFGHPKTDPDAANRSAALPSRRVSWAQGAGHGRGQGSATCLCGWAQRAMPVFWPCSGASTWICVFDATRAGHTTVEYASTGAGCPGVHPQRVFDCACGRGREVCLWPLRVLARLQPGPKDRRCLCRAESGHISPGHPWAAIEHMP</sequence>
<dbReference type="GeneID" id="30027557"/>
<organism evidence="2 3">
    <name type="scientific">Metschnikowia bicuspidata var. bicuspidata NRRL YB-4993</name>
    <dbReference type="NCBI Taxonomy" id="869754"/>
    <lineage>
        <taxon>Eukaryota</taxon>
        <taxon>Fungi</taxon>
        <taxon>Dikarya</taxon>
        <taxon>Ascomycota</taxon>
        <taxon>Saccharomycotina</taxon>
        <taxon>Pichiomycetes</taxon>
        <taxon>Metschnikowiaceae</taxon>
        <taxon>Metschnikowia</taxon>
    </lineage>
</organism>
<comment type="caution">
    <text evidence="2">The sequence shown here is derived from an EMBL/GenBank/DDBJ whole genome shotgun (WGS) entry which is preliminary data.</text>
</comment>
<feature type="region of interest" description="Disordered" evidence="1">
    <location>
        <begin position="57"/>
        <end position="98"/>
    </location>
</feature>
<proteinExistence type="predicted"/>
<keyword evidence="3" id="KW-1185">Reference proteome</keyword>
<dbReference type="EMBL" id="LXTC01000002">
    <property type="protein sequence ID" value="OBA22400.1"/>
    <property type="molecule type" value="Genomic_DNA"/>
</dbReference>
<feature type="compositionally biased region" description="Low complexity" evidence="1">
    <location>
        <begin position="73"/>
        <end position="87"/>
    </location>
</feature>
<evidence type="ECO:0000313" key="2">
    <source>
        <dbReference type="EMBL" id="OBA22400.1"/>
    </source>
</evidence>
<evidence type="ECO:0000313" key="3">
    <source>
        <dbReference type="Proteomes" id="UP000092555"/>
    </source>
</evidence>
<protein>
    <submittedName>
        <fullName evidence="2">Uncharacterized protein</fullName>
    </submittedName>
</protein>
<gene>
    <name evidence="2" type="ORF">METBIDRAFT_152968</name>
</gene>
<accession>A0A1A0HEI8</accession>
<reference evidence="2 3" key="1">
    <citation type="submission" date="2016-05" db="EMBL/GenBank/DDBJ databases">
        <title>Comparative genomics of biotechnologically important yeasts.</title>
        <authorList>
            <consortium name="DOE Joint Genome Institute"/>
            <person name="Riley R."/>
            <person name="Haridas S."/>
            <person name="Wolfe K.H."/>
            <person name="Lopes M.R."/>
            <person name="Hittinger C.T."/>
            <person name="Goker M."/>
            <person name="Salamov A."/>
            <person name="Wisecaver J."/>
            <person name="Long T.M."/>
            <person name="Aerts A.L."/>
            <person name="Barry K."/>
            <person name="Choi C."/>
            <person name="Clum A."/>
            <person name="Coughlan A.Y."/>
            <person name="Deshpande S."/>
            <person name="Douglass A.P."/>
            <person name="Hanson S.J."/>
            <person name="Klenk H.-P."/>
            <person name="LaButti K."/>
            <person name="Lapidus A."/>
            <person name="Lindquist E."/>
            <person name="Lipzen A."/>
            <person name="Meier-kolthoff J.P."/>
            <person name="Ohm R.A."/>
            <person name="Otillar R.P."/>
            <person name="Pangilinan J."/>
            <person name="Peng Y."/>
            <person name="Rokas A."/>
            <person name="Rosa C.A."/>
            <person name="Scheuner C."/>
            <person name="Sibirny A.A."/>
            <person name="Slot J.C."/>
            <person name="Stielow J.B."/>
            <person name="Sun H."/>
            <person name="Kurtzman C.P."/>
            <person name="Blackwell M."/>
            <person name="Grigoriev I.V."/>
            <person name="Jeffries T.W."/>
        </authorList>
    </citation>
    <scope>NUCLEOTIDE SEQUENCE [LARGE SCALE GENOMIC DNA]</scope>
    <source>
        <strain evidence="2 3">NRRL YB-4993</strain>
    </source>
</reference>
<dbReference type="AlphaFoldDB" id="A0A1A0HEI8"/>